<dbReference type="PANTHER" id="PTHR43162:SF1">
    <property type="entry name" value="PRESTALK A DIFFERENTIATION PROTEIN A"/>
    <property type="match status" value="1"/>
</dbReference>
<evidence type="ECO:0000313" key="3">
    <source>
        <dbReference type="Proteomes" id="UP001152592"/>
    </source>
</evidence>
<gene>
    <name evidence="2" type="ORF">PSALAMII_LOCUS7357</name>
</gene>
<dbReference type="Pfam" id="PF05368">
    <property type="entry name" value="NmrA"/>
    <property type="match status" value="1"/>
</dbReference>
<dbReference type="InterPro" id="IPR051604">
    <property type="entry name" value="Ergot_Alk_Oxidoreductase"/>
</dbReference>
<dbReference type="OrthoDB" id="416777at2759"/>
<comment type="caution">
    <text evidence="2">The sequence shown here is derived from an EMBL/GenBank/DDBJ whole genome shotgun (WGS) entry which is preliminary data.</text>
</comment>
<reference evidence="2" key="1">
    <citation type="submission" date="2021-07" db="EMBL/GenBank/DDBJ databases">
        <authorList>
            <person name="Branca A.L. A."/>
        </authorList>
    </citation>
    <scope>NUCLEOTIDE SEQUENCE</scope>
</reference>
<dbReference type="Gene3D" id="3.40.50.720">
    <property type="entry name" value="NAD(P)-binding Rossmann-like Domain"/>
    <property type="match status" value="1"/>
</dbReference>
<dbReference type="SUPFAM" id="SSF51735">
    <property type="entry name" value="NAD(P)-binding Rossmann-fold domains"/>
    <property type="match status" value="1"/>
</dbReference>
<evidence type="ECO:0000259" key="1">
    <source>
        <dbReference type="Pfam" id="PF05368"/>
    </source>
</evidence>
<evidence type="ECO:0000313" key="2">
    <source>
        <dbReference type="EMBL" id="CAG8397764.1"/>
    </source>
</evidence>
<dbReference type="InterPro" id="IPR008030">
    <property type="entry name" value="NmrA-like"/>
</dbReference>
<name>A0A9W4NQT5_9EURO</name>
<dbReference type="AlphaFoldDB" id="A0A9W4NQT5"/>
<protein>
    <recommendedName>
        <fullName evidence="1">NmrA-like domain-containing protein</fullName>
    </recommendedName>
</protein>
<accession>A0A9W4NQT5</accession>
<dbReference type="Proteomes" id="UP001152592">
    <property type="component" value="Unassembled WGS sequence"/>
</dbReference>
<feature type="domain" description="NmrA-like" evidence="1">
    <location>
        <begin position="4"/>
        <end position="253"/>
    </location>
</feature>
<dbReference type="EMBL" id="CAJVPD010000249">
    <property type="protein sequence ID" value="CAG8397764.1"/>
    <property type="molecule type" value="Genomic_DNA"/>
</dbReference>
<dbReference type="PANTHER" id="PTHR43162">
    <property type="match status" value="1"/>
</dbReference>
<proteinExistence type="predicted"/>
<organism evidence="2 3">
    <name type="scientific">Penicillium salamii</name>
    <dbReference type="NCBI Taxonomy" id="1612424"/>
    <lineage>
        <taxon>Eukaryota</taxon>
        <taxon>Fungi</taxon>
        <taxon>Dikarya</taxon>
        <taxon>Ascomycota</taxon>
        <taxon>Pezizomycotina</taxon>
        <taxon>Eurotiomycetes</taxon>
        <taxon>Eurotiomycetidae</taxon>
        <taxon>Eurotiales</taxon>
        <taxon>Aspergillaceae</taxon>
        <taxon>Penicillium</taxon>
    </lineage>
</organism>
<sequence length="303" mass="32487">MATKRNVIVFGATGDVGSAAALQAHQEDAKVSLAVRDTAKPIPKLDGVQFDKISADLTEPESVQAAVRQSGATVAFIYVVGDGQMQDSLQALKEGGVQSVVLLSSFTVSGDIRATPSSDFIAYRHAQVEVQLEEVFGIESFVAIRPAYFSSNSLNSKRGILEGDVELPNPDAEFDWISPDDVGRVSGKILAHGATEHVVGIVGREKLALKDAMGVISGVLGKSIKITKIGEQEAVNQLCEVGIPTPFAAWMVHDAVHDAGKSLRADEYQNASKSVLKYTGKAPTSLKQWVEKNRQRFELEPVV</sequence>
<dbReference type="InterPro" id="IPR036291">
    <property type="entry name" value="NAD(P)-bd_dom_sf"/>
</dbReference>